<proteinExistence type="predicted"/>
<dbReference type="SUPFAM" id="SSF56672">
    <property type="entry name" value="DNA/RNA polymerases"/>
    <property type="match status" value="1"/>
</dbReference>
<dbReference type="SUPFAM" id="SSF57756">
    <property type="entry name" value="Retrovirus zinc finger-like domains"/>
    <property type="match status" value="1"/>
</dbReference>
<sequence>MLKGTPTVNRQPCKHDVCAAQHSIREDGVNTVYSTVDECCFPELTRSSQRVRKQRRTFCDLSSDSGEECSDYRERIPTLRPGQFDGSTSWREFLNRFEDCARANHWSERTMTVQMRFCLVGAAGSVIHKNPRSGRWSYARIVEEVEAAYGPSSEHAAAIGIELRQRVRRAGEPLHVLRDDIYEKVSIAYADRSEREQDSISVEVFTNAMGDADIVQRLLEERPHTLARAYEIAHRYETTRRTATSVTQLMQSAVKPMERRTRAAAVRECPDQSGSDEENSVPSNHAWRQKNSKAAFKPRPQRFNTRNKINWEEIVCHNCQGIGHMRWNCPSPLLNLERATSILPRPTETQPTSTVLRVKGSGPEMCIHLLLYDMEVCALLDSGARRSVLPRLCYETIKADVRPPLKLSTVQALQGISPINVNVLGEVDVPVQVGTQTVSVNFIVADVAEDTEAILGHPFLEQAWARLDFGSQKIVLFGEQIPYFNPKNKPRVHVVRIARTAVLEAGREYIVPGNAHFREEVQGNVMLSPTKGFTEKHQVMVARIVIGAQPSNRVPVRLFNPGTVAVKVKKGVIAGILQPADVVQTSTAEPPPTDSCSTAVPSHLQQLYAASTRDLREAEQVELAELLHVYADVFSTGPTDLGHTNLVQHDIQTRPGPPVKQQPRRMAFEKQQSADEQIQQNLDAGLAPPIAAGRGNAFPSVWKSEFDIKLNRTTAPHGGNFSGSRIHNTFPSIYLLGRPFTVRTDHSSLQVANTDENRGTAGQMARETWGV</sequence>
<dbReference type="EMBL" id="JAYMGO010000019">
    <property type="protein sequence ID" value="KAL1254816.1"/>
    <property type="molecule type" value="Genomic_DNA"/>
</dbReference>
<evidence type="ECO:0000256" key="1">
    <source>
        <dbReference type="SAM" id="MobiDB-lite"/>
    </source>
</evidence>
<accession>A0ABR3LS26</accession>
<evidence type="ECO:0000313" key="2">
    <source>
        <dbReference type="EMBL" id="KAL1254816.1"/>
    </source>
</evidence>
<evidence type="ECO:0000313" key="3">
    <source>
        <dbReference type="Proteomes" id="UP001558613"/>
    </source>
</evidence>
<feature type="region of interest" description="Disordered" evidence="1">
    <location>
        <begin position="251"/>
        <end position="302"/>
    </location>
</feature>
<organism evidence="2 3">
    <name type="scientific">Cirrhinus molitorella</name>
    <name type="common">mud carp</name>
    <dbReference type="NCBI Taxonomy" id="172907"/>
    <lineage>
        <taxon>Eukaryota</taxon>
        <taxon>Metazoa</taxon>
        <taxon>Chordata</taxon>
        <taxon>Craniata</taxon>
        <taxon>Vertebrata</taxon>
        <taxon>Euteleostomi</taxon>
        <taxon>Actinopterygii</taxon>
        <taxon>Neopterygii</taxon>
        <taxon>Teleostei</taxon>
        <taxon>Ostariophysi</taxon>
        <taxon>Cypriniformes</taxon>
        <taxon>Cyprinidae</taxon>
        <taxon>Labeoninae</taxon>
        <taxon>Labeonini</taxon>
        <taxon>Cirrhinus</taxon>
    </lineage>
</organism>
<dbReference type="Gene3D" id="2.40.70.10">
    <property type="entry name" value="Acid Proteases"/>
    <property type="match status" value="1"/>
</dbReference>
<protein>
    <recommendedName>
        <fullName evidence="4">CCHC-type domain-containing protein</fullName>
    </recommendedName>
</protein>
<keyword evidence="3" id="KW-1185">Reference proteome</keyword>
<evidence type="ECO:0008006" key="4">
    <source>
        <dbReference type="Google" id="ProtNLM"/>
    </source>
</evidence>
<comment type="caution">
    <text evidence="2">The sequence shown here is derived from an EMBL/GenBank/DDBJ whole genome shotgun (WGS) entry which is preliminary data.</text>
</comment>
<dbReference type="InterPro" id="IPR021109">
    <property type="entry name" value="Peptidase_aspartic_dom_sf"/>
</dbReference>
<dbReference type="InterPro" id="IPR036875">
    <property type="entry name" value="Znf_CCHC_sf"/>
</dbReference>
<reference evidence="2 3" key="1">
    <citation type="submission" date="2023-09" db="EMBL/GenBank/DDBJ databases">
        <authorList>
            <person name="Wang M."/>
        </authorList>
    </citation>
    <scope>NUCLEOTIDE SEQUENCE [LARGE SCALE GENOMIC DNA]</scope>
    <source>
        <strain evidence="2">GT-2023</strain>
        <tissue evidence="2">Liver</tissue>
    </source>
</reference>
<gene>
    <name evidence="2" type="ORF">QQF64_012877</name>
</gene>
<dbReference type="PANTHER" id="PTHR45823">
    <property type="entry name" value="T-SNARE COILED-COIL HOMOLOGY DOMAIN-CONTAINING PROTEIN"/>
    <property type="match status" value="1"/>
</dbReference>
<dbReference type="SUPFAM" id="SSF50630">
    <property type="entry name" value="Acid proteases"/>
    <property type="match status" value="1"/>
</dbReference>
<name>A0ABR3LS26_9TELE</name>
<dbReference type="CDD" id="cd00303">
    <property type="entry name" value="retropepsin_like"/>
    <property type="match status" value="1"/>
</dbReference>
<dbReference type="Proteomes" id="UP001558613">
    <property type="component" value="Unassembled WGS sequence"/>
</dbReference>
<dbReference type="PANTHER" id="PTHR45823:SF1">
    <property type="entry name" value="T-SNARE COILED-COIL HOMOLOGY DOMAIN-CONTAINING PROTEIN"/>
    <property type="match status" value="1"/>
</dbReference>
<dbReference type="InterPro" id="IPR043502">
    <property type="entry name" value="DNA/RNA_pol_sf"/>
</dbReference>